<dbReference type="Pfam" id="PF02699">
    <property type="entry name" value="YajC"/>
    <property type="match status" value="1"/>
</dbReference>
<evidence type="ECO:0000313" key="3">
    <source>
        <dbReference type="Proteomes" id="UP000196320"/>
    </source>
</evidence>
<dbReference type="Proteomes" id="UP000196320">
    <property type="component" value="Unassembled WGS sequence"/>
</dbReference>
<reference evidence="2 3" key="1">
    <citation type="submission" date="2017-02" db="EMBL/GenBank/DDBJ databases">
        <authorList>
            <person name="Peterson S.W."/>
        </authorList>
    </citation>
    <scope>NUCLEOTIDE SEQUENCE [LARGE SCALE GENOMIC DNA]</scope>
    <source>
        <strain evidence="2 3">B Mb 05.01</strain>
    </source>
</reference>
<dbReference type="OrthoDB" id="3267178at2"/>
<feature type="region of interest" description="Disordered" evidence="1">
    <location>
        <begin position="122"/>
        <end position="148"/>
    </location>
</feature>
<name>A0A1R4ISJ1_9MICO</name>
<dbReference type="RefSeq" id="WP_087130125.1">
    <property type="nucleotide sequence ID" value="NZ_FUKO01000012.1"/>
</dbReference>
<proteinExistence type="predicted"/>
<dbReference type="InterPro" id="IPR003849">
    <property type="entry name" value="Preprotein_translocase_YajC"/>
</dbReference>
<keyword evidence="3" id="KW-1185">Reference proteome</keyword>
<gene>
    <name evidence="2" type="ORF">FM104_03750</name>
</gene>
<evidence type="ECO:0000313" key="2">
    <source>
        <dbReference type="EMBL" id="SJN22862.1"/>
    </source>
</evidence>
<accession>A0A1R4ISJ1</accession>
<dbReference type="SMART" id="SM01323">
    <property type="entry name" value="YajC"/>
    <property type="match status" value="1"/>
</dbReference>
<dbReference type="AlphaFoldDB" id="A0A1R4ISJ1"/>
<protein>
    <submittedName>
        <fullName evidence="2">Preprotein translocase subunit YajC (TC 3.A.5.1.1)</fullName>
    </submittedName>
</protein>
<organism evidence="2 3">
    <name type="scientific">Microbacterium esteraromaticum</name>
    <dbReference type="NCBI Taxonomy" id="57043"/>
    <lineage>
        <taxon>Bacteria</taxon>
        <taxon>Bacillati</taxon>
        <taxon>Actinomycetota</taxon>
        <taxon>Actinomycetes</taxon>
        <taxon>Micrococcales</taxon>
        <taxon>Microbacteriaceae</taxon>
        <taxon>Microbacterium</taxon>
    </lineage>
</organism>
<sequence>MEIILFGLLAVMLVFMFMNTRKRQKQMKAQQEEKATKTIPGAKVLLQGGLFGTVVSYDPIDLDKPAEIEIAPGVVIEVHSQAVLRVVEPTDSYDEIADDSVVVVDDDVAVDEVVIDETPAEDAADGIETIQVETPEETKARLERNNDN</sequence>
<evidence type="ECO:0000256" key="1">
    <source>
        <dbReference type="SAM" id="MobiDB-lite"/>
    </source>
</evidence>
<dbReference type="EMBL" id="FUKO01000012">
    <property type="protein sequence ID" value="SJN22862.1"/>
    <property type="molecule type" value="Genomic_DNA"/>
</dbReference>
<feature type="compositionally biased region" description="Basic and acidic residues" evidence="1">
    <location>
        <begin position="136"/>
        <end position="148"/>
    </location>
</feature>